<feature type="compositionally biased region" description="Polar residues" evidence="1">
    <location>
        <begin position="1008"/>
        <end position="1019"/>
    </location>
</feature>
<feature type="region of interest" description="Disordered" evidence="1">
    <location>
        <begin position="1367"/>
        <end position="1438"/>
    </location>
</feature>
<feature type="region of interest" description="Disordered" evidence="1">
    <location>
        <begin position="68"/>
        <end position="121"/>
    </location>
</feature>
<proteinExistence type="predicted"/>
<keyword evidence="3" id="KW-1185">Reference proteome</keyword>
<accession>A0A9W2Z6C7</accession>
<feature type="region of interest" description="Disordered" evidence="1">
    <location>
        <begin position="423"/>
        <end position="451"/>
    </location>
</feature>
<sequence length="1438" mass="163684">MYKLYKEVFFFFFLKYFSCVVCHWLISSLHIIAKLSKKSRKKAGPSPGLWSNYDESFDDQYTVPKTKNVLDVDQTSTGSTTPRKRGGRLSKQSSEHSSIDMKGLSRPGDGKKHKTKHAGDKSSVTLFSLRRMEESEMDYGQKGLDQLTRSYLDRNKIKVTKDINAFEASSWAKMRWDDEVNEETIIQNRMDFTPAMVSRRGETPAEPMKSAAEDEQDHEDSRLDRNVEERLIRAASKLSSGTDLLAEKRSKMTKRVSSITIKATLSGDAHKTSQSEYRLKKDDKKKDKDDQGQTDDGPMNLLKAFMIRRESVVNKSKEFESTQSRKDSLIVKTGKRYSKETDDLYNEDGTSIPSVSNIPDSIKEVISSSYQQADEASMRRDTKTQMLLEKRKIAMEAVKQDKRMEKKKKKELKTAAAILASKAKKSEEAKKYGGTIHSSDESLQRKVDDTVSSEISLKEMTRVTSSLTKQPEKDDEDDDEEFEYDMAMFLRKMSEQTKDSKIRIFPEPMQKEAEKPKDFKSGRIRQSIGAIEAALIQAQVIGKIDRAGAEQAEDDEEEEPEPETFKIVDFRGLMRHPEVLQSIDKKESRRRAEKMQPMRTFKEKPKDKRLTSIVTKEAVIPAKVIGKIDKVDDERCEEEKDQEAESEPELFHIVGSKELIRQPDVDKIQIEQKRVSAISSDEELTRAKVTVEVGIEQPEEEEENEDEDQEVEGEPKRDTKRIQPRKTAQDKSKEKGMPFISQAEATFKESHFISIDPAETKTKEKTFKPMDSLGMRQTEDSLEAIDKSERASREDRFQTLKRKESLLAGPVHDSRDAQQVVQKSESHFSATSLDTRSIHGLVHLSDSQVSPSREQTFETLDQVTALPRTDKFEPLHSVESSERVKLRTIDSKESVDRIGELHSVDSKEAFVRADALHRISSKGAVDISGYQAIDMKKTDKDSAGVQAIVAKETQIFANNVPILDSREAKLQAELARKMQAKSRDNVSTYQSGVFERTRVRREEDKDSTSASFEQQPSSIENKIHAARSKTFSQTLLTTEAADSHDITFTSDYIDTYFGTRYSGSISDDVKASTRALGLFGHRGPYSSHELAELQYYMAASEALFLRERITTESRPLTVQPYTKMFLSKMTLSTPETICEELTLPLSHSLLDDKEYSIAVDDQRIQQTRHHHEVESRYHRVTELMNDEFDLDIRRPSLNAEWFQKLNLDIARMNVLSRLLRDPRRLHQMKNPVLPPLKQRRRNLAISEFTGWDIDRPITLHLMNRLPNDGDNAKALLKMMTKETEKEEEFAKVQKRLSFATSPKEDGKAYANRQGLDELFEFLLYSLLKFQPDNALDYLIDITRQIKRQMKIRYDAARVMMLAKTNSFSKESHHGSSSTSSSSYSSSSSSSSYEEDESDSSSSSIPLSPTSFMPSSSSTSSTVSSSSSSSSSSHKEVSP</sequence>
<feature type="compositionally biased region" description="Basic and acidic residues" evidence="1">
    <location>
        <begin position="784"/>
        <end position="794"/>
    </location>
</feature>
<evidence type="ECO:0000313" key="4">
    <source>
        <dbReference type="RefSeq" id="XP_055870474.1"/>
    </source>
</evidence>
<name>A0A9W2Z6C7_BIOGL</name>
<feature type="compositionally biased region" description="Basic and acidic residues" evidence="1">
    <location>
        <begin position="438"/>
        <end position="449"/>
    </location>
</feature>
<keyword evidence="2" id="KW-1133">Transmembrane helix</keyword>
<feature type="region of interest" description="Disordered" evidence="1">
    <location>
        <begin position="266"/>
        <end position="300"/>
    </location>
</feature>
<dbReference type="RefSeq" id="XP_055870475.1">
    <property type="nucleotide sequence ID" value="XM_056014500.1"/>
</dbReference>
<keyword evidence="2" id="KW-0812">Transmembrane</keyword>
<feature type="region of interest" description="Disordered" evidence="1">
    <location>
        <begin position="545"/>
        <end position="564"/>
    </location>
</feature>
<feature type="compositionally biased region" description="Acidic residues" evidence="1">
    <location>
        <begin position="551"/>
        <end position="562"/>
    </location>
</feature>
<feature type="compositionally biased region" description="Basic and acidic residues" evidence="1">
    <location>
        <begin position="995"/>
        <end position="1007"/>
    </location>
</feature>
<organism evidence="3 4">
    <name type="scientific">Biomphalaria glabrata</name>
    <name type="common">Bloodfluke planorb</name>
    <name type="synonym">Freshwater snail</name>
    <dbReference type="NCBI Taxonomy" id="6526"/>
    <lineage>
        <taxon>Eukaryota</taxon>
        <taxon>Metazoa</taxon>
        <taxon>Spiralia</taxon>
        <taxon>Lophotrochozoa</taxon>
        <taxon>Mollusca</taxon>
        <taxon>Gastropoda</taxon>
        <taxon>Heterobranchia</taxon>
        <taxon>Euthyneura</taxon>
        <taxon>Panpulmonata</taxon>
        <taxon>Hygrophila</taxon>
        <taxon>Lymnaeoidea</taxon>
        <taxon>Planorbidae</taxon>
        <taxon>Biomphalaria</taxon>
    </lineage>
</organism>
<feature type="compositionally biased region" description="Acidic residues" evidence="1">
    <location>
        <begin position="697"/>
        <end position="712"/>
    </location>
</feature>
<evidence type="ECO:0000256" key="2">
    <source>
        <dbReference type="SAM" id="Phobius"/>
    </source>
</evidence>
<feature type="region of interest" description="Disordered" evidence="1">
    <location>
        <begin position="199"/>
        <end position="224"/>
    </location>
</feature>
<feature type="region of interest" description="Disordered" evidence="1">
    <location>
        <begin position="585"/>
        <end position="608"/>
    </location>
</feature>
<dbReference type="OrthoDB" id="6163100at2759"/>
<feature type="region of interest" description="Disordered" evidence="1">
    <location>
        <begin position="461"/>
        <end position="480"/>
    </location>
</feature>
<dbReference type="CDD" id="cd22961">
    <property type="entry name" value="DD_TEX55-like"/>
    <property type="match status" value="1"/>
</dbReference>
<reference evidence="4 5" key="1">
    <citation type="submission" date="2025-04" db="UniProtKB">
        <authorList>
            <consortium name="RefSeq"/>
        </authorList>
    </citation>
    <scope>IDENTIFICATION</scope>
</reference>
<dbReference type="Proteomes" id="UP001165740">
    <property type="component" value="Chromosome 16"/>
</dbReference>
<evidence type="ECO:0000256" key="1">
    <source>
        <dbReference type="SAM" id="MobiDB-lite"/>
    </source>
</evidence>
<feature type="region of interest" description="Disordered" evidence="1">
    <location>
        <begin position="751"/>
        <end position="794"/>
    </location>
</feature>
<feature type="region of interest" description="Disordered" evidence="1">
    <location>
        <begin position="499"/>
        <end position="521"/>
    </location>
</feature>
<feature type="compositionally biased region" description="Basic and acidic residues" evidence="1">
    <location>
        <begin position="268"/>
        <end position="291"/>
    </location>
</feature>
<evidence type="ECO:0000313" key="5">
    <source>
        <dbReference type="RefSeq" id="XP_055870475.1"/>
    </source>
</evidence>
<feature type="transmembrane region" description="Helical" evidence="2">
    <location>
        <begin position="12"/>
        <end position="33"/>
    </location>
</feature>
<feature type="compositionally biased region" description="Basic and acidic residues" evidence="1">
    <location>
        <begin position="713"/>
        <end position="736"/>
    </location>
</feature>
<keyword evidence="2" id="KW-0472">Membrane</keyword>
<feature type="region of interest" description="Disordered" evidence="1">
    <location>
        <begin position="680"/>
        <end position="737"/>
    </location>
</feature>
<feature type="compositionally biased region" description="Low complexity" evidence="1">
    <location>
        <begin position="1374"/>
        <end position="1391"/>
    </location>
</feature>
<feature type="compositionally biased region" description="Basic and acidic residues" evidence="1">
    <location>
        <begin position="593"/>
        <end position="608"/>
    </location>
</feature>
<gene>
    <name evidence="4 5" type="primary">LOC106061033</name>
</gene>
<dbReference type="RefSeq" id="XP_055870474.1">
    <property type="nucleotide sequence ID" value="XM_056014499.1"/>
</dbReference>
<evidence type="ECO:0000313" key="3">
    <source>
        <dbReference type="Proteomes" id="UP001165740"/>
    </source>
</evidence>
<protein>
    <submittedName>
        <fullName evidence="4 5">Uncharacterized protein LOC106061033</fullName>
    </submittedName>
</protein>
<feature type="region of interest" description="Disordered" evidence="1">
    <location>
        <begin position="993"/>
        <end position="1019"/>
    </location>
</feature>
<feature type="compositionally biased region" description="Low complexity" evidence="1">
    <location>
        <begin position="1399"/>
        <end position="1431"/>
    </location>
</feature>
<feature type="compositionally biased region" description="Basic and acidic residues" evidence="1">
    <location>
        <begin position="758"/>
        <end position="768"/>
    </location>
</feature>
<dbReference type="GeneID" id="106061033"/>